<feature type="region of interest" description="Disordered" evidence="5">
    <location>
        <begin position="683"/>
        <end position="708"/>
    </location>
</feature>
<evidence type="ECO:0000256" key="1">
    <source>
        <dbReference type="ARBA" id="ARBA00022723"/>
    </source>
</evidence>
<feature type="region of interest" description="Disordered" evidence="5">
    <location>
        <begin position="722"/>
        <end position="748"/>
    </location>
</feature>
<dbReference type="Pfam" id="PF04434">
    <property type="entry name" value="SWIM"/>
    <property type="match status" value="1"/>
</dbReference>
<dbReference type="PANTHER" id="PTHR22619">
    <property type="entry name" value="ZINC FINGER SWIM DOMAIN CONTAINING PROTEIN 4, 5, 6"/>
    <property type="match status" value="1"/>
</dbReference>
<dbReference type="Proteomes" id="UP000829354">
    <property type="component" value="Chromosome IV"/>
</dbReference>
<keyword evidence="2 4" id="KW-0863">Zinc-finger</keyword>
<keyword evidence="8" id="KW-1185">Reference proteome</keyword>
<proteinExistence type="predicted"/>
<dbReference type="InterPro" id="IPR057945">
    <property type="entry name" value="TPR_ZSWIM8"/>
</dbReference>
<dbReference type="InterPro" id="IPR048370">
    <property type="entry name" value="ZSWIM4-8_C"/>
</dbReference>
<evidence type="ECO:0000256" key="4">
    <source>
        <dbReference type="PROSITE-ProRule" id="PRU00325"/>
    </source>
</evidence>
<gene>
    <name evidence="7" type="ORF">L5515_012143</name>
</gene>
<protein>
    <recommendedName>
        <fullName evidence="6">SWIM-type domain-containing protein</fullName>
    </recommendedName>
</protein>
<dbReference type="Pfam" id="PF21055">
    <property type="entry name" value="ZSWIM4-8_C"/>
    <property type="match status" value="1"/>
</dbReference>
<evidence type="ECO:0000256" key="5">
    <source>
        <dbReference type="SAM" id="MobiDB-lite"/>
    </source>
</evidence>
<feature type="compositionally biased region" description="Polar residues" evidence="5">
    <location>
        <begin position="731"/>
        <end position="748"/>
    </location>
</feature>
<feature type="region of interest" description="Disordered" evidence="5">
    <location>
        <begin position="1127"/>
        <end position="1206"/>
    </location>
</feature>
<feature type="compositionally biased region" description="Acidic residues" evidence="5">
    <location>
        <begin position="82"/>
        <end position="93"/>
    </location>
</feature>
<feature type="compositionally biased region" description="Basic and acidic residues" evidence="5">
    <location>
        <begin position="698"/>
        <end position="708"/>
    </location>
</feature>
<dbReference type="PANTHER" id="PTHR22619:SF1">
    <property type="entry name" value="ZINC FINGER SWIM DOMAIN-CONTAINING PROTEIN 8"/>
    <property type="match status" value="1"/>
</dbReference>
<feature type="domain" description="SWIM-type" evidence="6">
    <location>
        <begin position="296"/>
        <end position="332"/>
    </location>
</feature>
<evidence type="ECO:0000259" key="6">
    <source>
        <dbReference type="PROSITE" id="PS50966"/>
    </source>
</evidence>
<dbReference type="GO" id="GO:0008270">
    <property type="term" value="F:zinc ion binding"/>
    <property type="evidence" value="ECO:0007669"/>
    <property type="project" value="UniProtKB-KW"/>
</dbReference>
<organism evidence="7 8">
    <name type="scientific">Caenorhabditis briggsae</name>
    <dbReference type="NCBI Taxonomy" id="6238"/>
    <lineage>
        <taxon>Eukaryota</taxon>
        <taxon>Metazoa</taxon>
        <taxon>Ecdysozoa</taxon>
        <taxon>Nematoda</taxon>
        <taxon>Chromadorea</taxon>
        <taxon>Rhabditida</taxon>
        <taxon>Rhabditina</taxon>
        <taxon>Rhabditomorpha</taxon>
        <taxon>Rhabditoidea</taxon>
        <taxon>Rhabditidae</taxon>
        <taxon>Peloderinae</taxon>
        <taxon>Caenorhabditis</taxon>
    </lineage>
</organism>
<feature type="region of interest" description="Disordered" evidence="5">
    <location>
        <begin position="66"/>
        <end position="100"/>
    </location>
</feature>
<evidence type="ECO:0000313" key="8">
    <source>
        <dbReference type="Proteomes" id="UP000829354"/>
    </source>
</evidence>
<evidence type="ECO:0000313" key="7">
    <source>
        <dbReference type="EMBL" id="UMM30135.1"/>
    </source>
</evidence>
<accession>A0AAE9JHY1</accession>
<feature type="compositionally biased region" description="Basic and acidic residues" evidence="5">
    <location>
        <begin position="72"/>
        <end position="81"/>
    </location>
</feature>
<name>A0AAE9JHY1_CAEBR</name>
<feature type="region of interest" description="Disordered" evidence="5">
    <location>
        <begin position="818"/>
        <end position="851"/>
    </location>
</feature>
<dbReference type="Pfam" id="PF25572">
    <property type="entry name" value="TPR_ZSWIM8"/>
    <property type="match status" value="1"/>
</dbReference>
<evidence type="ECO:0000256" key="3">
    <source>
        <dbReference type="ARBA" id="ARBA00022833"/>
    </source>
</evidence>
<feature type="compositionally biased region" description="Polar residues" evidence="5">
    <location>
        <begin position="1156"/>
        <end position="1171"/>
    </location>
</feature>
<feature type="compositionally biased region" description="Low complexity" evidence="5">
    <location>
        <begin position="827"/>
        <end position="842"/>
    </location>
</feature>
<reference evidence="7 8" key="1">
    <citation type="submission" date="2022-04" db="EMBL/GenBank/DDBJ databases">
        <title>Chromosome-level reference genomes for two strains of Caenorhabditis briggsae: an improved platform for comparative genomics.</title>
        <authorList>
            <person name="Stevens L."/>
            <person name="Andersen E."/>
        </authorList>
    </citation>
    <scope>NUCLEOTIDE SEQUENCE [LARGE SCALE GENOMIC DNA]</scope>
    <source>
        <strain evidence="7">VX34</strain>
        <tissue evidence="7">Whole-organism</tissue>
    </source>
</reference>
<dbReference type="EMBL" id="CP092623">
    <property type="protein sequence ID" value="UMM30135.1"/>
    <property type="molecule type" value="Genomic_DNA"/>
</dbReference>
<feature type="compositionally biased region" description="Low complexity" evidence="5">
    <location>
        <begin position="1430"/>
        <end position="1451"/>
    </location>
</feature>
<keyword evidence="3" id="KW-0862">Zinc</keyword>
<evidence type="ECO:0000256" key="2">
    <source>
        <dbReference type="ARBA" id="ARBA00022771"/>
    </source>
</evidence>
<feature type="region of interest" description="Disordered" evidence="5">
    <location>
        <begin position="1404"/>
        <end position="1454"/>
    </location>
</feature>
<dbReference type="InterPro" id="IPR007527">
    <property type="entry name" value="Znf_SWIM"/>
</dbReference>
<sequence length="1752" mass="199235">MERIFPPRTGQHGALSRPLALTQAPIGTGWGVGKCMGNGDTQRLTVETVSIGPRHHLLTTATMQQMQPYGNRRWEGGRDDVSFEDSERFEEDSQGSLDDSLDENQHNWRGWADCNTVGEAIQPGLSCVVYQYHNASGRFSSASTRTVVAGGDPNNPLAHHPMMLRGDNPTGILLTLSEIAAKICAEKWSFQQLEDMYRHICETRAMQMEQPPPIGPIPEKIFVSFIVHCFPQSTDEIRMYSCLANGSADQYEYGKMLYHWGNVRDVSQTGFLLSGDIYSVPQDNTNVFGEKEKEIYHVTVKVDRCRIVECTCECSIRSSWCKHVVALCIYRISERSQIKFKETIADAINSMSDKDLRKLVQWHINDIPRKCIPGFQKLIDQIKDKTSMINLLPGAPDPTDGGHEPISRYDFPEIESKIRRLLIKYCVPAPAVHCDVQYLATSQHPTHVEWTSRIKPLRCREPEGLWNLLQMVREMFARNDDNSVALLRTVTDECLSNSQVLLWWYITKLTHSANWTQTTCFKAPDCQFMAQIHCAQLCDELVMLWRLAAMNPRAGKEYRSQLAAYLQAYHQTAVTRLKNMITAAPPITNEAIPTKDLTVLSNHKTASILQTIMNADIRYPLSAMNMRFNLNCFPGFHPAIQMCHFMNEQNIRFGVAEDAIFSVPEPNLTVVYKMVPVLREKTLKKKKKKKRQQTVTRKRTEDEPVRPEEFRGVDGVWRVVEEGQETKPPLNDSTESGQESDVQRGNSVLSKKRKGDFVEMDVNEVLAAAFTPLDTLEAKFLRVEAYGTHGYRADAVEHSLKVIEYLIDSFSEQAAEFRKFDDDEGPSTSKQSTSSSSSSNVSDEVTGADREEEVTRGARFLATMEKILYITKVLKDSPNLQHTVFDVCMRTLEITKWPLYTQTHQMMYTYLETEFVAILEQLWQSVQMTASHMHRVRSRAEKIIEMDAGNNGELPPIAFTKFLFLALYWTESLSSSRVPPQNATTASPALQANRRLLISSDSDLALHISLHIIGCRPLFTERYHLHWETVRREKSELTSMLLVRYKDSQERCALVLDQILDPKLHRMYQHHLSNAAYFLERCPEYVKRFKRGQRPVFPYKDNVEVEQENPDDTLADYQAQIEAELVRLKISDGPPPAPIGRKRSTDDGVRSSSSSEFSVCNNKESSSQSGESVDLDDPNVPGTSGGVKSSSPRKGQKKKRSCRSLSFDPGNTVTDAAVYHMQELSKKILFEAGGTQNNSVWGGHNLVGTNRRLHLCAIAISIYALGMSNRISPSWNTRTYSTISSWITTQIDDIGASVLEMIREIWMAHFTPTEICQCSDKVAPSSDPAMRHEAARLSLSVLPFAHALTDDEVIHALKKCQADSRDMSIAALLAMDTPHFREIARSRCLWEAMQHWHELSYAEERQQQQQQASIPPGMVPNPFANPALIQQQQNNQQQQQRLRPTPPTRNQFNPPLQQVAWLYPQVYRHEAAFARFPQSRSAPQLVANEDNGPPPAQPPQQANHQFMVPPPVQGNALLNAWHYGMRAMECLISSPGEDRQLYLKFTRSPPYSEEVSALHYLSLQLGTEYLRMFYFHAAKTLLSPYVLHHYAKESVSHFPHISQMFMQQSQRPSGPVPLIPQNFPSNYNNNRSTANVRYPNVRFCSAGTITNQMIQCGYQEVTGELFERCIEQYLQAICNKMNSPHSNTVSSNEFELQLVDFVRGAYDAFQCIPHMGRQMFEEFVRTFKRQKSYKKECQQALQPLLHQLCISN</sequence>
<dbReference type="PROSITE" id="PS50966">
    <property type="entry name" value="ZF_SWIM"/>
    <property type="match status" value="1"/>
</dbReference>
<feature type="compositionally biased region" description="Basic residues" evidence="5">
    <location>
        <begin position="683"/>
        <end position="692"/>
    </location>
</feature>
<keyword evidence="1" id="KW-0479">Metal-binding</keyword>